<organism evidence="1 2">
    <name type="scientific">Oedothorax gibbosus</name>
    <dbReference type="NCBI Taxonomy" id="931172"/>
    <lineage>
        <taxon>Eukaryota</taxon>
        <taxon>Metazoa</taxon>
        <taxon>Ecdysozoa</taxon>
        <taxon>Arthropoda</taxon>
        <taxon>Chelicerata</taxon>
        <taxon>Arachnida</taxon>
        <taxon>Araneae</taxon>
        <taxon>Araneomorphae</taxon>
        <taxon>Entelegynae</taxon>
        <taxon>Araneoidea</taxon>
        <taxon>Linyphiidae</taxon>
        <taxon>Erigoninae</taxon>
        <taxon>Oedothorax</taxon>
    </lineage>
</organism>
<accession>A0AAV6UVJ8</accession>
<name>A0AAV6UVJ8_9ARAC</name>
<comment type="caution">
    <text evidence="1">The sequence shown here is derived from an EMBL/GenBank/DDBJ whole genome shotgun (WGS) entry which is preliminary data.</text>
</comment>
<protein>
    <submittedName>
        <fullName evidence="1">Uncharacterized protein</fullName>
    </submittedName>
</protein>
<dbReference type="InterPro" id="IPR032675">
    <property type="entry name" value="LRR_dom_sf"/>
</dbReference>
<dbReference type="EMBL" id="JAFNEN010000270">
    <property type="protein sequence ID" value="KAG8187505.1"/>
    <property type="molecule type" value="Genomic_DNA"/>
</dbReference>
<reference evidence="1 2" key="1">
    <citation type="journal article" date="2022" name="Nat. Ecol. Evol.">
        <title>A masculinizing supergene underlies an exaggerated male reproductive morph in a spider.</title>
        <authorList>
            <person name="Hendrickx F."/>
            <person name="De Corte Z."/>
            <person name="Sonet G."/>
            <person name="Van Belleghem S.M."/>
            <person name="Kostlbacher S."/>
            <person name="Vangestel C."/>
        </authorList>
    </citation>
    <scope>NUCLEOTIDE SEQUENCE [LARGE SCALE GENOMIC DNA]</scope>
    <source>
        <strain evidence="1">W744_W776</strain>
    </source>
</reference>
<keyword evidence="2" id="KW-1185">Reference proteome</keyword>
<gene>
    <name evidence="1" type="ORF">JTE90_022898</name>
</gene>
<dbReference type="AlphaFoldDB" id="A0AAV6UVJ8"/>
<proteinExistence type="predicted"/>
<sequence length="518" mass="57938">MGIGNHLHTNSTIEIILISIAGKKPYLAHKMDSLYNICVSQTAGLLKSHHWKGVTEDFQPVNHFSSMPSTIVDDLFAYVVDMLPHPVEVSDVHLLLSSGRLQHFKLEHVLITREVFITMLMNLSSASKELRSLVLRKLAFSNPYTIDPIKRHLVSGTIECLVRMSPHLELLESCIAFNLKSIRNSEHLKVLKVNFVPETPLSNFLIVDGDFWSNHTLSVIEVYQDIRNPVHYLESMHILKYCKALTNLNIDISCCLEYMHTEEMDNGTLDTQYKLQKCFLGSESNGPATITALHIATLTCPFIKEVDILASDNHVIYGLRDFENLSNLLVQWESPNGGNFQLGIQMLLETMGKKLKTLHLLNFFTVDFAALALNAPALEELKVEYLSEYCGQHGTHNPAECFTNLKNLILENTDSNISVSENTIVMLLSSCPQLTNLSLFPATHLNDAVLSKVLAKNTLSNVKELALADCALTGEGIKLLAENLRNLRVFDLSSSEIDFEEAAAIVHSLNVEVVMVEI</sequence>
<dbReference type="Gene3D" id="3.80.10.10">
    <property type="entry name" value="Ribonuclease Inhibitor"/>
    <property type="match status" value="1"/>
</dbReference>
<evidence type="ECO:0000313" key="1">
    <source>
        <dbReference type="EMBL" id="KAG8187505.1"/>
    </source>
</evidence>
<evidence type="ECO:0000313" key="2">
    <source>
        <dbReference type="Proteomes" id="UP000827092"/>
    </source>
</evidence>
<dbReference type="SUPFAM" id="SSF52047">
    <property type="entry name" value="RNI-like"/>
    <property type="match status" value="1"/>
</dbReference>
<dbReference type="Proteomes" id="UP000827092">
    <property type="component" value="Unassembled WGS sequence"/>
</dbReference>